<dbReference type="PANTHER" id="PTHR36434:SF1">
    <property type="entry name" value="MEMBRANE PROTEASE YUGP-RELATED"/>
    <property type="match status" value="1"/>
</dbReference>
<accession>A6DJW2</accession>
<comment type="caution">
    <text evidence="2">The sequence shown here is derived from an EMBL/GenBank/DDBJ whole genome shotgun (WGS) entry which is preliminary data.</text>
</comment>
<dbReference type="eggNOG" id="COG2738">
    <property type="taxonomic scope" value="Bacteria"/>
</dbReference>
<feature type="transmembrane region" description="Helical" evidence="1">
    <location>
        <begin position="155"/>
        <end position="176"/>
    </location>
</feature>
<dbReference type="Proteomes" id="UP000004947">
    <property type="component" value="Unassembled WGS sequence"/>
</dbReference>
<feature type="transmembrane region" description="Helical" evidence="1">
    <location>
        <begin position="210"/>
        <end position="229"/>
    </location>
</feature>
<dbReference type="EMBL" id="ABCK01000006">
    <property type="protein sequence ID" value="EDM28186.1"/>
    <property type="molecule type" value="Genomic_DNA"/>
</dbReference>
<evidence type="ECO:0008006" key="4">
    <source>
        <dbReference type="Google" id="ProtNLM"/>
    </source>
</evidence>
<reference evidence="2 3" key="1">
    <citation type="journal article" date="2010" name="J. Bacteriol.">
        <title>Genome sequence of Lentisphaera araneosa HTCC2155T, the type species of the order Lentisphaerales in the phylum Lentisphaerae.</title>
        <authorList>
            <person name="Thrash J.C."/>
            <person name="Cho J.C."/>
            <person name="Vergin K.L."/>
            <person name="Morris R.M."/>
            <person name="Giovannoni S.J."/>
        </authorList>
    </citation>
    <scope>NUCLEOTIDE SEQUENCE [LARGE SCALE GENOMIC DNA]</scope>
    <source>
        <strain evidence="2 3">HTCC2155</strain>
    </source>
</reference>
<organism evidence="2 3">
    <name type="scientific">Lentisphaera araneosa HTCC2155</name>
    <dbReference type="NCBI Taxonomy" id="313628"/>
    <lineage>
        <taxon>Bacteria</taxon>
        <taxon>Pseudomonadati</taxon>
        <taxon>Lentisphaerota</taxon>
        <taxon>Lentisphaeria</taxon>
        <taxon>Lentisphaerales</taxon>
        <taxon>Lentisphaeraceae</taxon>
        <taxon>Lentisphaera</taxon>
    </lineage>
</organism>
<keyword evidence="1" id="KW-1133">Transmembrane helix</keyword>
<dbReference type="RefSeq" id="WP_007278178.1">
    <property type="nucleotide sequence ID" value="NZ_ABCK01000006.1"/>
</dbReference>
<sequence>MIFTPLAVFAFDMTYILFFFLPALALSLFASWHTKSTFNRYKEVPGSKGLTGAQAANEMLRRNGVNNCTIEITQGFLSDHYDPRSRTLRLSPDVYNGRSLSAIGVACHEAGHALQHAQAYAFLNMRSAMCPLVGIGNQVGNICLIAGLFLSSRPFMLIGIIGLALAFLFTVVTLPVEWDASARAKKAMMTAGLLAPREVDGAGKVLNAAFLTYLASAISALMTLIYYVLRYMGSNRD</sequence>
<keyword evidence="1" id="KW-0472">Membrane</keyword>
<keyword evidence="3" id="KW-1185">Reference proteome</keyword>
<dbReference type="PANTHER" id="PTHR36434">
    <property type="entry name" value="MEMBRANE PROTEASE YUGP-RELATED"/>
    <property type="match status" value="1"/>
</dbReference>
<gene>
    <name evidence="2" type="ORF">LNTAR_12556</name>
</gene>
<keyword evidence="1" id="KW-0812">Transmembrane</keyword>
<dbReference type="Pfam" id="PF04298">
    <property type="entry name" value="Zn_peptidase_2"/>
    <property type="match status" value="1"/>
</dbReference>
<feature type="transmembrane region" description="Helical" evidence="1">
    <location>
        <begin position="6"/>
        <end position="32"/>
    </location>
</feature>
<evidence type="ECO:0000313" key="2">
    <source>
        <dbReference type="EMBL" id="EDM28186.1"/>
    </source>
</evidence>
<evidence type="ECO:0000256" key="1">
    <source>
        <dbReference type="SAM" id="Phobius"/>
    </source>
</evidence>
<dbReference type="InterPro" id="IPR007395">
    <property type="entry name" value="Zn_peptidase_2"/>
</dbReference>
<dbReference type="AlphaFoldDB" id="A6DJW2"/>
<evidence type="ECO:0000313" key="3">
    <source>
        <dbReference type="Proteomes" id="UP000004947"/>
    </source>
</evidence>
<name>A6DJW2_9BACT</name>
<dbReference type="STRING" id="313628.LNTAR_12556"/>
<protein>
    <recommendedName>
        <fullName evidence="4">Zinc metallopeptidase</fullName>
    </recommendedName>
</protein>
<proteinExistence type="predicted"/>